<dbReference type="GO" id="GO:0070573">
    <property type="term" value="F:metallodipeptidase activity"/>
    <property type="evidence" value="ECO:0007669"/>
    <property type="project" value="InterPro"/>
</dbReference>
<dbReference type="PROSITE" id="PS00869">
    <property type="entry name" value="RENAL_DIPEPTIDASE_1"/>
    <property type="match status" value="1"/>
</dbReference>
<dbReference type="RefSeq" id="WP_164624956.1">
    <property type="nucleotide sequence ID" value="NZ_JAAIVJ010000004.1"/>
</dbReference>
<dbReference type="SUPFAM" id="SSF51556">
    <property type="entry name" value="Metallo-dependent hydrolases"/>
    <property type="match status" value="1"/>
</dbReference>
<dbReference type="PANTHER" id="PTHR10443">
    <property type="entry name" value="MICROSOMAL DIPEPTIDASE"/>
    <property type="match status" value="1"/>
</dbReference>
<protein>
    <submittedName>
        <fullName evidence="1">Membrane dipeptidase</fullName>
    </submittedName>
</protein>
<dbReference type="PROSITE" id="PS51365">
    <property type="entry name" value="RENAL_DIPEPTIDASE_2"/>
    <property type="match status" value="1"/>
</dbReference>
<dbReference type="PANTHER" id="PTHR10443:SF12">
    <property type="entry name" value="DIPEPTIDASE"/>
    <property type="match status" value="1"/>
</dbReference>
<dbReference type="Pfam" id="PF01244">
    <property type="entry name" value="Peptidase_M19"/>
    <property type="match status" value="1"/>
</dbReference>
<comment type="caution">
    <text evidence="1">The sequence shown here is derived from an EMBL/GenBank/DDBJ whole genome shotgun (WGS) entry which is preliminary data.</text>
</comment>
<name>A0A6M0QSR1_9RHOB</name>
<evidence type="ECO:0000313" key="2">
    <source>
        <dbReference type="Proteomes" id="UP000477782"/>
    </source>
</evidence>
<dbReference type="GO" id="GO:0006508">
    <property type="term" value="P:proteolysis"/>
    <property type="evidence" value="ECO:0007669"/>
    <property type="project" value="InterPro"/>
</dbReference>
<dbReference type="Proteomes" id="UP000477782">
    <property type="component" value="Unassembled WGS sequence"/>
</dbReference>
<dbReference type="Gene3D" id="3.20.20.140">
    <property type="entry name" value="Metal-dependent hydrolases"/>
    <property type="match status" value="1"/>
</dbReference>
<proteinExistence type="predicted"/>
<accession>A0A6M0QSR1</accession>
<dbReference type="CDD" id="cd01301">
    <property type="entry name" value="rDP_like"/>
    <property type="match status" value="1"/>
</dbReference>
<dbReference type="InterPro" id="IPR000180">
    <property type="entry name" value="Dipep_AS"/>
</dbReference>
<sequence>MTDFPIFDGHNDLLSCLQREGETAQSGFFAGRDGDITLEKCRAGGFAGGLFAIWPTNDPATRVDPMATLREFPEIPQGRALADTLAQAALFARLTRSWPDALRACRSVAEIETARAEGAIAAVLHLEGAEAIGPDMDLLHLLYAAGLRSLGPVWSRPNAFGHGVPFNFPASPDTGPGLSEAGRALVRECDRLGILVDLAHLNEAGFWDVAATSTRPLVATHSAAHAVTPATRNLTDRQLDAMAERGGLVGLNFGCAFVRADGAKTPDTAPEVLIRHLDHLLEKLGETGVALGSDFDGTMIPAFLKDAAGLPKLVQAMRDADYGEGLVSRICWGNWMGLLSRVIG</sequence>
<reference evidence="1 2" key="1">
    <citation type="submission" date="2020-02" db="EMBL/GenBank/DDBJ databases">
        <authorList>
            <person name="Chen W.-M."/>
        </authorList>
    </citation>
    <scope>NUCLEOTIDE SEQUENCE [LARGE SCALE GENOMIC DNA]</scope>
    <source>
        <strain evidence="1 2">KMS-5</strain>
    </source>
</reference>
<organism evidence="1 2">
    <name type="scientific">Tabrizicola oligotrophica</name>
    <dbReference type="NCBI Taxonomy" id="2710650"/>
    <lineage>
        <taxon>Bacteria</taxon>
        <taxon>Pseudomonadati</taxon>
        <taxon>Pseudomonadota</taxon>
        <taxon>Alphaproteobacteria</taxon>
        <taxon>Rhodobacterales</taxon>
        <taxon>Paracoccaceae</taxon>
        <taxon>Tabrizicola</taxon>
    </lineage>
</organism>
<dbReference type="AlphaFoldDB" id="A0A6M0QSR1"/>
<evidence type="ECO:0000313" key="1">
    <source>
        <dbReference type="EMBL" id="NEY90466.1"/>
    </source>
</evidence>
<dbReference type="EMBL" id="JAAIVJ010000004">
    <property type="protein sequence ID" value="NEY90466.1"/>
    <property type="molecule type" value="Genomic_DNA"/>
</dbReference>
<gene>
    <name evidence="1" type="ORF">G4Z14_09165</name>
</gene>
<keyword evidence="2" id="KW-1185">Reference proteome</keyword>
<dbReference type="InterPro" id="IPR032466">
    <property type="entry name" value="Metal_Hydrolase"/>
</dbReference>
<dbReference type="InterPro" id="IPR008257">
    <property type="entry name" value="Pept_M19"/>
</dbReference>